<evidence type="ECO:0000313" key="2">
    <source>
        <dbReference type="EMBL" id="RXH58398.1"/>
    </source>
</evidence>
<protein>
    <submittedName>
        <fullName evidence="2">Uncharacterized protein</fullName>
    </submittedName>
</protein>
<comment type="caution">
    <text evidence="2">The sequence shown here is derived from an EMBL/GenBank/DDBJ whole genome shotgun (WGS) entry which is preliminary data.</text>
</comment>
<proteinExistence type="predicted"/>
<dbReference type="Proteomes" id="UP000289437">
    <property type="component" value="Unassembled WGS sequence"/>
</dbReference>
<feature type="compositionally biased region" description="Basic and acidic residues" evidence="1">
    <location>
        <begin position="18"/>
        <end position="38"/>
    </location>
</feature>
<reference evidence="3" key="2">
    <citation type="submission" date="2019-02" db="EMBL/GenBank/DDBJ databases">
        <title>Granulicella sibirica sp. nov., a psychrotolerant acidobacterium isolated from an organic soil layer in forested tundra, West Siberia.</title>
        <authorList>
            <person name="Oshkin I.Y."/>
            <person name="Kulichevskaya I.S."/>
            <person name="Rijpstra W.I.C."/>
            <person name="Sinninghe Damste J.S."/>
            <person name="Rakitin A.L."/>
            <person name="Ravin N.V."/>
            <person name="Dedysh S.N."/>
        </authorList>
    </citation>
    <scope>NUCLEOTIDE SEQUENCE [LARGE SCALE GENOMIC DNA]</scope>
    <source>
        <strain evidence="3">AF10</strain>
    </source>
</reference>
<name>A0A4Q0T8B7_9BACT</name>
<gene>
    <name evidence="2" type="ORF">GRAN_1708</name>
</gene>
<organism evidence="2 3">
    <name type="scientific">Granulicella sibirica</name>
    <dbReference type="NCBI Taxonomy" id="2479048"/>
    <lineage>
        <taxon>Bacteria</taxon>
        <taxon>Pseudomonadati</taxon>
        <taxon>Acidobacteriota</taxon>
        <taxon>Terriglobia</taxon>
        <taxon>Terriglobales</taxon>
        <taxon>Acidobacteriaceae</taxon>
        <taxon>Granulicella</taxon>
    </lineage>
</organism>
<evidence type="ECO:0000256" key="1">
    <source>
        <dbReference type="SAM" id="MobiDB-lite"/>
    </source>
</evidence>
<accession>A0A4Q0T8B7</accession>
<evidence type="ECO:0000313" key="3">
    <source>
        <dbReference type="Proteomes" id="UP000289437"/>
    </source>
</evidence>
<dbReference type="AlphaFoldDB" id="A0A4Q0T8B7"/>
<reference evidence="2 3" key="1">
    <citation type="submission" date="2018-11" db="EMBL/GenBank/DDBJ databases">
        <authorList>
            <person name="Mardanov A.V."/>
            <person name="Ravin N.V."/>
            <person name="Dedysh S.N."/>
        </authorList>
    </citation>
    <scope>NUCLEOTIDE SEQUENCE [LARGE SCALE GENOMIC DNA]</scope>
    <source>
        <strain evidence="2 3">AF10</strain>
    </source>
</reference>
<sequence>MSGLLLLDRDVDREVDDAISKTREPVQDVKNTHTEPRTRYQPKRYLGFLGRSLEATNE</sequence>
<dbReference type="EMBL" id="RDSM01000001">
    <property type="protein sequence ID" value="RXH58398.1"/>
    <property type="molecule type" value="Genomic_DNA"/>
</dbReference>
<feature type="region of interest" description="Disordered" evidence="1">
    <location>
        <begin position="18"/>
        <end position="41"/>
    </location>
</feature>
<keyword evidence="3" id="KW-1185">Reference proteome</keyword>